<feature type="region of interest" description="Disordered" evidence="6">
    <location>
        <begin position="60"/>
        <end position="80"/>
    </location>
</feature>
<dbReference type="InterPro" id="IPR050131">
    <property type="entry name" value="Peptidase_S8_subtilisin-like"/>
</dbReference>
<dbReference type="InterPro" id="IPR036852">
    <property type="entry name" value="Peptidase_S8/S53_dom_sf"/>
</dbReference>
<keyword evidence="3 5" id="KW-0378">Hydrolase</keyword>
<evidence type="ECO:0000256" key="7">
    <source>
        <dbReference type="SAM" id="SignalP"/>
    </source>
</evidence>
<dbReference type="SUPFAM" id="SSF52743">
    <property type="entry name" value="Subtilisin-like"/>
    <property type="match status" value="1"/>
</dbReference>
<evidence type="ECO:0000256" key="2">
    <source>
        <dbReference type="ARBA" id="ARBA00022670"/>
    </source>
</evidence>
<dbReference type="Proteomes" id="UP000198859">
    <property type="component" value="Chromosome I"/>
</dbReference>
<keyword evidence="7" id="KW-0732">Signal</keyword>
<feature type="active site" description="Charge relay system" evidence="5">
    <location>
        <position position="150"/>
    </location>
</feature>
<keyword evidence="2 5" id="KW-0645">Protease</keyword>
<proteinExistence type="inferred from homology"/>
<dbReference type="STRING" id="642780.SAMN04488570_0856"/>
<dbReference type="Pfam" id="PF00082">
    <property type="entry name" value="Peptidase_S8"/>
    <property type="match status" value="1"/>
</dbReference>
<organism evidence="9 10">
    <name type="scientific">Nocardioides scoriae</name>
    <dbReference type="NCBI Taxonomy" id="642780"/>
    <lineage>
        <taxon>Bacteria</taxon>
        <taxon>Bacillati</taxon>
        <taxon>Actinomycetota</taxon>
        <taxon>Actinomycetes</taxon>
        <taxon>Propionibacteriales</taxon>
        <taxon>Nocardioidaceae</taxon>
        <taxon>Nocardioides</taxon>
    </lineage>
</organism>
<evidence type="ECO:0000256" key="6">
    <source>
        <dbReference type="SAM" id="MobiDB-lite"/>
    </source>
</evidence>
<feature type="active site" description="Charge relay system" evidence="5">
    <location>
        <position position="112"/>
    </location>
</feature>
<dbReference type="InterPro" id="IPR000209">
    <property type="entry name" value="Peptidase_S8/S53_dom"/>
</dbReference>
<sequence length="548" mass="56748">MRIRRRRSAPAVALVVAALLSAGAGPALATTASTGTGGGLLDTLAGDVLGGVVDAAWGDDTTREGAQATRPDGTWDATRDRGSMWSLTRSIGAQRAWARGVTGKGVTVALIDTGVVDVPGLDGEGKVVDGPDLSFESQGAGTRYLDGFGHGTHLAGIIAGRDAGFDPRKPQGTVFAGVAPDAGLLNMKVATGDGGADVSQVIAAIDWVVEHRDDQGMNVRVINLSYGTASTQPWQVDPLARAVENAWDHDILVVTAAGNDGLAAPSLLMPAVDPHVLAVGGSDHRGSDTKLDDKVAAFTNGGSAARRPDLLAPGKSVVSLRDPGSYVDTAHPEGRLVGDDTGRWFRGSGTSQSAAVVSGEAALLFSARPRLTADQAKAVLMQTATPLVTGGPVQGRGVADVGAAVTTVKAGLVLPTLRQSLPDSTGLGTLEASRGGEHVVDPETGTALTGEVDAIGSPWRPAAWVAAQAAGATWRGGAWNGRTWTGTTWDQRQLQGVSWTGSSWSGVPWADHAWPTDQFQARSWRGDSWKARSWRGDSWKARSWRGQP</sequence>
<dbReference type="GO" id="GO:0006508">
    <property type="term" value="P:proteolysis"/>
    <property type="evidence" value="ECO:0007669"/>
    <property type="project" value="UniProtKB-KW"/>
</dbReference>
<dbReference type="InterPro" id="IPR015500">
    <property type="entry name" value="Peptidase_S8_subtilisin-rel"/>
</dbReference>
<comment type="similarity">
    <text evidence="1 5">Belongs to the peptidase S8 family.</text>
</comment>
<keyword evidence="10" id="KW-1185">Reference proteome</keyword>
<dbReference type="AlphaFoldDB" id="A0A1H1NEY3"/>
<dbReference type="PROSITE" id="PS51892">
    <property type="entry name" value="SUBTILASE"/>
    <property type="match status" value="1"/>
</dbReference>
<feature type="active site" description="Charge relay system" evidence="5">
    <location>
        <position position="351"/>
    </location>
</feature>
<evidence type="ECO:0000256" key="4">
    <source>
        <dbReference type="ARBA" id="ARBA00022825"/>
    </source>
</evidence>
<dbReference type="GO" id="GO:0004252">
    <property type="term" value="F:serine-type endopeptidase activity"/>
    <property type="evidence" value="ECO:0007669"/>
    <property type="project" value="UniProtKB-UniRule"/>
</dbReference>
<feature type="signal peptide" evidence="7">
    <location>
        <begin position="1"/>
        <end position="29"/>
    </location>
</feature>
<dbReference type="PRINTS" id="PR00723">
    <property type="entry name" value="SUBTILISIN"/>
</dbReference>
<evidence type="ECO:0000256" key="5">
    <source>
        <dbReference type="PROSITE-ProRule" id="PRU01240"/>
    </source>
</evidence>
<reference evidence="10" key="1">
    <citation type="submission" date="2016-10" db="EMBL/GenBank/DDBJ databases">
        <authorList>
            <person name="Varghese N."/>
            <person name="Submissions S."/>
        </authorList>
    </citation>
    <scope>NUCLEOTIDE SEQUENCE [LARGE SCALE GENOMIC DNA]</scope>
    <source>
        <strain evidence="10">DSM 22127</strain>
    </source>
</reference>
<protein>
    <submittedName>
        <fullName evidence="9">Serine protease AprX</fullName>
    </submittedName>
</protein>
<evidence type="ECO:0000313" key="9">
    <source>
        <dbReference type="EMBL" id="SDR97533.1"/>
    </source>
</evidence>
<evidence type="ECO:0000256" key="1">
    <source>
        <dbReference type="ARBA" id="ARBA00011073"/>
    </source>
</evidence>
<feature type="chain" id="PRO_5009255433" evidence="7">
    <location>
        <begin position="30"/>
        <end position="548"/>
    </location>
</feature>
<dbReference type="PANTHER" id="PTHR43806">
    <property type="entry name" value="PEPTIDASE S8"/>
    <property type="match status" value="1"/>
</dbReference>
<evidence type="ECO:0000259" key="8">
    <source>
        <dbReference type="Pfam" id="PF00082"/>
    </source>
</evidence>
<keyword evidence="4 5" id="KW-0720">Serine protease</keyword>
<dbReference type="EMBL" id="LT629757">
    <property type="protein sequence ID" value="SDR97533.1"/>
    <property type="molecule type" value="Genomic_DNA"/>
</dbReference>
<accession>A0A1H1NEY3</accession>
<dbReference type="PANTHER" id="PTHR43806:SF11">
    <property type="entry name" value="CEREVISIN-RELATED"/>
    <property type="match status" value="1"/>
</dbReference>
<gene>
    <name evidence="9" type="ORF">SAMN04488570_0856</name>
</gene>
<evidence type="ECO:0000313" key="10">
    <source>
        <dbReference type="Proteomes" id="UP000198859"/>
    </source>
</evidence>
<dbReference type="Gene3D" id="3.40.50.200">
    <property type="entry name" value="Peptidase S8/S53 domain"/>
    <property type="match status" value="1"/>
</dbReference>
<feature type="domain" description="Peptidase S8/S53" evidence="8">
    <location>
        <begin position="103"/>
        <end position="391"/>
    </location>
</feature>
<evidence type="ECO:0000256" key="3">
    <source>
        <dbReference type="ARBA" id="ARBA00022801"/>
    </source>
</evidence>
<name>A0A1H1NEY3_9ACTN</name>